<accession>A0ABZ0FGN4</accession>
<sequence>MRNTAIALTLGFCSLPSLAASLAEQFTLMEKGAASALDTRQFSHDGVDIKAWIDGSPVIIAVPIMNELGKLEGESRYYFKGGKLFGVKEPAAQFAFDDSGKLTQWLDEKGQPAEFVSKMSMQQRQAWLTKRAAELSKLFVVSAAEQKAAKGSVKLKGADLAHWLCNGKLMALAHGDKVIFEQEKLKIGEQGVEGEVSLRQDKGWQELSLKCEVQGTQVTRLTWQPLPGANKPQ</sequence>
<name>A0ABZ0FGN4_9GAMM</name>
<dbReference type="RefSeq" id="WP_317104359.1">
    <property type="nucleotide sequence ID" value="NZ_CP136584.1"/>
</dbReference>
<feature type="signal peptide" evidence="1">
    <location>
        <begin position="1"/>
        <end position="19"/>
    </location>
</feature>
<gene>
    <name evidence="2" type="ORF">RY972_20020</name>
</gene>
<dbReference type="Proteomes" id="UP001302667">
    <property type="component" value="Chromosome"/>
</dbReference>
<evidence type="ECO:0000313" key="3">
    <source>
        <dbReference type="Proteomes" id="UP001302667"/>
    </source>
</evidence>
<protein>
    <submittedName>
        <fullName evidence="2">Uncharacterized protein</fullName>
    </submittedName>
</protein>
<feature type="chain" id="PRO_5045898640" evidence="1">
    <location>
        <begin position="20"/>
        <end position="233"/>
    </location>
</feature>
<dbReference type="EMBL" id="CP136584">
    <property type="protein sequence ID" value="WOE68696.1"/>
    <property type="molecule type" value="Genomic_DNA"/>
</dbReference>
<proteinExistence type="predicted"/>
<keyword evidence="1" id="KW-0732">Signal</keyword>
<keyword evidence="3" id="KW-1185">Reference proteome</keyword>
<reference evidence="2 3" key="1">
    <citation type="submission" date="2023-10" db="EMBL/GenBank/DDBJ databases">
        <title>Genome analysis of psychrotrophic aerobic bacterium Aeromonas allosaccharophila BIM B-1809 isolated from infected fish.</title>
        <authorList>
            <person name="Leanovich S.I."/>
            <person name="Sidarenka A.V."/>
            <person name="Akhremchuk A.E."/>
            <person name="Sikolenko M.A."/>
            <person name="Valentovich L.N."/>
        </authorList>
    </citation>
    <scope>NUCLEOTIDE SEQUENCE [LARGE SCALE GENOMIC DNA]</scope>
    <source>
        <strain evidence="2 3">BIM B-1809</strain>
    </source>
</reference>
<evidence type="ECO:0000256" key="1">
    <source>
        <dbReference type="SAM" id="SignalP"/>
    </source>
</evidence>
<organism evidence="2 3">
    <name type="scientific">Aeromonas allosaccharophila</name>
    <dbReference type="NCBI Taxonomy" id="656"/>
    <lineage>
        <taxon>Bacteria</taxon>
        <taxon>Pseudomonadati</taxon>
        <taxon>Pseudomonadota</taxon>
        <taxon>Gammaproteobacteria</taxon>
        <taxon>Aeromonadales</taxon>
        <taxon>Aeromonadaceae</taxon>
        <taxon>Aeromonas</taxon>
    </lineage>
</organism>
<evidence type="ECO:0000313" key="2">
    <source>
        <dbReference type="EMBL" id="WOE68696.1"/>
    </source>
</evidence>